<evidence type="ECO:0000313" key="2">
    <source>
        <dbReference type="Proteomes" id="UP000054937"/>
    </source>
</evidence>
<protein>
    <submittedName>
        <fullName evidence="1">Uncharacterized protein</fullName>
    </submittedName>
</protein>
<dbReference type="PANTHER" id="PTHR14187:SF5">
    <property type="entry name" value="HEAT SHOCK 70 KDA PROTEIN 12A"/>
    <property type="match status" value="1"/>
</dbReference>
<dbReference type="EMBL" id="LDAU01000092">
    <property type="protein sequence ID" value="KRX06777.1"/>
    <property type="molecule type" value="Genomic_DNA"/>
</dbReference>
<dbReference type="Gene3D" id="3.30.420.40">
    <property type="match status" value="1"/>
</dbReference>
<evidence type="ECO:0000313" key="1">
    <source>
        <dbReference type="EMBL" id="KRX06777.1"/>
    </source>
</evidence>
<keyword evidence="2" id="KW-1185">Reference proteome</keyword>
<dbReference type="SUPFAM" id="SSF53067">
    <property type="entry name" value="Actin-like ATPase domain"/>
    <property type="match status" value="1"/>
</dbReference>
<dbReference type="InterPro" id="IPR043129">
    <property type="entry name" value="ATPase_NBD"/>
</dbReference>
<dbReference type="InParanoid" id="A0A0V0QWK0"/>
<dbReference type="Proteomes" id="UP000054937">
    <property type="component" value="Unassembled WGS sequence"/>
</dbReference>
<dbReference type="PANTHER" id="PTHR14187">
    <property type="entry name" value="ALPHA KINASE/ELONGATION FACTOR 2 KINASE"/>
    <property type="match status" value="1"/>
</dbReference>
<gene>
    <name evidence="1" type="ORF">PPERSA_09179</name>
</gene>
<organism evidence="1 2">
    <name type="scientific">Pseudocohnilembus persalinus</name>
    <name type="common">Ciliate</name>
    <dbReference type="NCBI Taxonomy" id="266149"/>
    <lineage>
        <taxon>Eukaryota</taxon>
        <taxon>Sar</taxon>
        <taxon>Alveolata</taxon>
        <taxon>Ciliophora</taxon>
        <taxon>Intramacronucleata</taxon>
        <taxon>Oligohymenophorea</taxon>
        <taxon>Scuticociliatia</taxon>
        <taxon>Philasterida</taxon>
        <taxon>Pseudocohnilembidae</taxon>
        <taxon>Pseudocohnilembus</taxon>
    </lineage>
</organism>
<accession>A0A0V0QWK0</accession>
<comment type="caution">
    <text evidence="1">The sequence shown here is derived from an EMBL/GenBank/DDBJ whole genome shotgun (WGS) entry which is preliminary data.</text>
</comment>
<sequence length="102" mass="11768">MFTNYKSHLLHLNQNAKSEDGREMSLLKVISETLKFISQKALAKLKEQVGKIVPAKIRWVLTVPALWSEQHKHFMKHSAQEAGIIEYQNSPNLLLCLEQELK</sequence>
<proteinExistence type="predicted"/>
<dbReference type="OrthoDB" id="6148662at2759"/>
<reference evidence="1 2" key="1">
    <citation type="journal article" date="2015" name="Sci. Rep.">
        <title>Genome of the facultative scuticociliatosis pathogen Pseudocohnilembus persalinus provides insight into its virulence through horizontal gene transfer.</title>
        <authorList>
            <person name="Xiong J."/>
            <person name="Wang G."/>
            <person name="Cheng J."/>
            <person name="Tian M."/>
            <person name="Pan X."/>
            <person name="Warren A."/>
            <person name="Jiang C."/>
            <person name="Yuan D."/>
            <person name="Miao W."/>
        </authorList>
    </citation>
    <scope>NUCLEOTIDE SEQUENCE [LARGE SCALE GENOMIC DNA]</scope>
    <source>
        <strain evidence="1">36N120E</strain>
    </source>
</reference>
<dbReference type="AlphaFoldDB" id="A0A0V0QWK0"/>
<name>A0A0V0QWK0_PSEPJ</name>